<evidence type="ECO:0000313" key="2">
    <source>
        <dbReference type="Proteomes" id="UP000001964"/>
    </source>
</evidence>
<dbReference type="EMBL" id="CP000449">
    <property type="protein sequence ID" value="ABI67040.1"/>
    <property type="molecule type" value="Genomic_DNA"/>
</dbReference>
<keyword evidence="2" id="KW-1185">Reference proteome</keyword>
<reference evidence="1 2" key="1">
    <citation type="submission" date="2006-08" db="EMBL/GenBank/DDBJ databases">
        <title>Complete sequence of Maricaulis maris MCS10.</title>
        <authorList>
            <consortium name="US DOE Joint Genome Institute"/>
            <person name="Copeland A."/>
            <person name="Lucas S."/>
            <person name="Lapidus A."/>
            <person name="Barry K."/>
            <person name="Detter J.C."/>
            <person name="Glavina del Rio T."/>
            <person name="Hammon N."/>
            <person name="Israni S."/>
            <person name="Dalin E."/>
            <person name="Tice H."/>
            <person name="Pitluck S."/>
            <person name="Saunders E."/>
            <person name="Brettin T."/>
            <person name="Bruce D."/>
            <person name="Han C."/>
            <person name="Tapia R."/>
            <person name="Gilna P."/>
            <person name="Schmutz J."/>
            <person name="Larimer F."/>
            <person name="Land M."/>
            <person name="Hauser L."/>
            <person name="Kyrpides N."/>
            <person name="Mikhailova N."/>
            <person name="Viollier P."/>
            <person name="Stephens C."/>
            <person name="Richardson P."/>
        </authorList>
    </citation>
    <scope>NUCLEOTIDE SEQUENCE [LARGE SCALE GENOMIC DNA]</scope>
    <source>
        <strain evidence="1 2">MCS10</strain>
    </source>
</reference>
<dbReference type="Proteomes" id="UP000001964">
    <property type="component" value="Chromosome"/>
</dbReference>
<dbReference type="KEGG" id="mmr:Mmar10_2754"/>
<proteinExistence type="predicted"/>
<gene>
    <name evidence="1" type="ordered locus">Mmar10_2754</name>
</gene>
<name>Q0AL03_MARMM</name>
<dbReference type="AlphaFoldDB" id="Q0AL03"/>
<dbReference type="HOGENOM" id="CLU_321017_0_0_5"/>
<sequence>MAGPWKIGSPRMTDAPIIAAIIAAIELCLAKRSGVGNHALQAGPGDEMTFVFAACTTRVRLFGATVVLLLATPAASAQDTSSQGGSITSDKPIYRFGEQVSITYATPNDPLQDSYDVFLVTPSPEPALCASGVPRASGGGCTLDTTTFYNPDRVSSYLRVDMTVMPDPGLNSVASGQFWVERLIEERPGALAFPDGTVLRPWQALIFRVDDVPGLLTDYGALRVELARVARLYPGGGIEASARLIQDENYANDYFRPALSNVRDLRARRASQPGGALPDTFTFVPGPSRFLPLGQYEFRLIGADDRIIDRAALSVELAPLGDVFELSDPPDGTDAYPVADRPDITLVLPPEVARSPLPIGLAVQVLRIGDGGTRQMVGYRQPIAACRGWPDCAADLFEPDESYRHEVVLLDMMPGRYEARLVLIDDAYDETDTDDQLILAQQEFVLEGEVEPWRSPPADRQILVEGDIELMLDREDYAVSDMARLRLQPREGVELQGETLWISLRRNQVFAYGCTPMAPQQVAYSAFSPLIGNATPDSYAMVTGQPYHPLNAPSVPRSVLESADYAAVLQEIADDARAGVAREVYAGPPEDAAYETIPWIGWSEDGETAEIALNMPPGRYQLALMRGTASASPAGRDTHFADAQTVATVEFLVTAPPLDVQSVIEQDGQDVRARLMWEGDAPGQLELDAVIVFDADPGTGAIRPRRTGANTFRDNPTTAGFDVEVPLGEPFQNTGNTDVFLAEAGTQYGWRHVELIDRYGLVRWEGALVDTHDPSIYFGRPAALYPPEPGISRRSTQTDHLAPYIWMPSAADCGPNPPGRTPELQAVVWIGGDPETPDDDVYEPVDRVFPGYPFLIEARFEDPPGQETYEIEVDNGPRILVERTEDPGLYRSEILTIQPEDGP</sequence>
<accession>Q0AL03</accession>
<dbReference type="STRING" id="394221.Mmar10_2754"/>
<protein>
    <submittedName>
        <fullName evidence="1">Uncharacterized protein</fullName>
    </submittedName>
</protein>
<evidence type="ECO:0000313" key="1">
    <source>
        <dbReference type="EMBL" id="ABI67040.1"/>
    </source>
</evidence>
<organism evidence="1 2">
    <name type="scientific">Maricaulis maris (strain MCS10)</name>
    <name type="common">Caulobacter maris</name>
    <dbReference type="NCBI Taxonomy" id="394221"/>
    <lineage>
        <taxon>Bacteria</taxon>
        <taxon>Pseudomonadati</taxon>
        <taxon>Pseudomonadota</taxon>
        <taxon>Alphaproteobacteria</taxon>
        <taxon>Maricaulales</taxon>
        <taxon>Maricaulaceae</taxon>
        <taxon>Maricaulis</taxon>
    </lineage>
</organism>